<dbReference type="AlphaFoldDB" id="A0A0D2VFJ0"/>
<dbReference type="OrthoDB" id="10258882at2759"/>
<dbReference type="GO" id="GO:0000727">
    <property type="term" value="P:double-strand break repair via break-induced replication"/>
    <property type="evidence" value="ECO:0007669"/>
    <property type="project" value="TreeGrafter"/>
</dbReference>
<dbReference type="eggNOG" id="KOG2475">
    <property type="taxonomic scope" value="Eukaryota"/>
</dbReference>
<dbReference type="PANTHER" id="PTHR10507:SF0">
    <property type="entry name" value="CELL DIVISION CONTROL PROTEIN 45 HOMOLOG"/>
    <property type="match status" value="1"/>
</dbReference>
<dbReference type="STRING" id="595528.A0A0D2VFJ0"/>
<keyword evidence="4" id="KW-0539">Nucleus</keyword>
<sequence>MLIANFRDAYEQVKRDALQSGMSVTIFVAQDVDALAACCILTSLLQADMIGYQQIGVNGSSEIAMRSETDLDDEDRPKKSIFLINCGAFVNIAKFMVEEHATSTFYVVDSHRPMHLHNIYSSEWIQVFDDGDMGRIPRPDEVFDMTEYNEDEDADELDEDEEFALARQQRRENPNAPIPLTRRERHARQRSIRDNYYSKTFFGTSVAIQMFMLAESLNKESTELLWWAIVGLTDQFVHERIDSAKYAAEINQLNDAAMRLGTYDEEQSDAQADEGLTEKLAIDRMQLRFDVDFRFLLYRHWSLYESMVHSSHVGARLQVWTSKGKQKLNTMLATMGLPLSQCKQKVSVVDQAFRSRLLEQVESHAANYQLPDVRFATFTMRHGYRPEISASDAVYAATAILESSNAREENFHRAIDSLRKPRLESTSMLSCGVDASRQFHQALARLLTVIIETGMVTAGPIRHVTLSDSADLRHFWHPASLTKLAIHLTEALRHQAMNTRGSFVNKPLLIAVCNSDADMYSVLGLTLGDTSGEIQKNHLGTSFREILKADQMLRCRNDSFDSNFVEIKREDYPNFLENLLHLHLR</sequence>
<evidence type="ECO:0000256" key="3">
    <source>
        <dbReference type="ARBA" id="ARBA00022705"/>
    </source>
</evidence>
<dbReference type="RefSeq" id="XP_004365026.2">
    <property type="nucleotide sequence ID" value="XM_004364969.2"/>
</dbReference>
<comment type="subcellular location">
    <subcellularLocation>
        <location evidence="1">Nucleus</location>
    </subcellularLocation>
</comment>
<evidence type="ECO:0000256" key="2">
    <source>
        <dbReference type="ARBA" id="ARBA00010727"/>
    </source>
</evidence>
<evidence type="ECO:0000313" key="6">
    <source>
        <dbReference type="EMBL" id="KJE88507.1"/>
    </source>
</evidence>
<dbReference type="GO" id="GO:0031261">
    <property type="term" value="C:DNA replication preinitiation complex"/>
    <property type="evidence" value="ECO:0007669"/>
    <property type="project" value="TreeGrafter"/>
</dbReference>
<dbReference type="GO" id="GO:0003697">
    <property type="term" value="F:single-stranded DNA binding"/>
    <property type="evidence" value="ECO:0007669"/>
    <property type="project" value="TreeGrafter"/>
</dbReference>
<dbReference type="PhylomeDB" id="A0A0D2VFJ0"/>
<reference evidence="7" key="1">
    <citation type="submission" date="2011-02" db="EMBL/GenBank/DDBJ databases">
        <title>The Genome Sequence of Capsaspora owczarzaki ATCC 30864.</title>
        <authorList>
            <person name="Russ C."/>
            <person name="Cuomo C."/>
            <person name="Burger G."/>
            <person name="Gray M.W."/>
            <person name="Holland P.W.H."/>
            <person name="King N."/>
            <person name="Lang F.B.F."/>
            <person name="Roger A.J."/>
            <person name="Ruiz-Trillo I."/>
            <person name="Young S.K."/>
            <person name="Zeng Q."/>
            <person name="Gargeya S."/>
            <person name="Alvarado L."/>
            <person name="Berlin A."/>
            <person name="Chapman S.B."/>
            <person name="Chen Z."/>
            <person name="Freedman E."/>
            <person name="Gellesch M."/>
            <person name="Goldberg J."/>
            <person name="Griggs A."/>
            <person name="Gujja S."/>
            <person name="Heilman E."/>
            <person name="Heiman D."/>
            <person name="Howarth C."/>
            <person name="Mehta T."/>
            <person name="Neiman D."/>
            <person name="Pearson M."/>
            <person name="Roberts A."/>
            <person name="Saif S."/>
            <person name="Shea T."/>
            <person name="Shenoy N."/>
            <person name="Sisk P."/>
            <person name="Stolte C."/>
            <person name="Sykes S."/>
            <person name="White J."/>
            <person name="Yandava C."/>
            <person name="Haas B."/>
            <person name="Nusbaum C."/>
            <person name="Birren B."/>
        </authorList>
    </citation>
    <scope>NUCLEOTIDE SEQUENCE</scope>
    <source>
        <strain evidence="7">ATCC 30864</strain>
    </source>
</reference>
<proteinExistence type="inferred from homology"/>
<dbReference type="GO" id="GO:0003688">
    <property type="term" value="F:DNA replication origin binding"/>
    <property type="evidence" value="ECO:0007669"/>
    <property type="project" value="TreeGrafter"/>
</dbReference>
<dbReference type="Pfam" id="PF02724">
    <property type="entry name" value="CDC45"/>
    <property type="match status" value="2"/>
</dbReference>
<dbReference type="GO" id="GO:0003682">
    <property type="term" value="F:chromatin binding"/>
    <property type="evidence" value="ECO:0007669"/>
    <property type="project" value="TreeGrafter"/>
</dbReference>
<dbReference type="EMBL" id="KE346360">
    <property type="protein sequence ID" value="KJE88507.1"/>
    <property type="molecule type" value="Genomic_DNA"/>
</dbReference>
<accession>A0A0D2VFJ0</accession>
<evidence type="ECO:0000256" key="1">
    <source>
        <dbReference type="ARBA" id="ARBA00004123"/>
    </source>
</evidence>
<dbReference type="PANTHER" id="PTHR10507">
    <property type="entry name" value="CDC45-RELATED PROTEIN"/>
    <property type="match status" value="1"/>
</dbReference>
<dbReference type="GO" id="GO:0006270">
    <property type="term" value="P:DNA replication initiation"/>
    <property type="evidence" value="ECO:0007669"/>
    <property type="project" value="InterPro"/>
</dbReference>
<dbReference type="Proteomes" id="UP000008743">
    <property type="component" value="Unassembled WGS sequence"/>
</dbReference>
<comment type="similarity">
    <text evidence="2">Belongs to the CDC45 family.</text>
</comment>
<dbReference type="InParanoid" id="A0A0D2VFJ0"/>
<name>A0A0D2VFJ0_CAPO3</name>
<dbReference type="InterPro" id="IPR003874">
    <property type="entry name" value="CDC45"/>
</dbReference>
<evidence type="ECO:0000256" key="4">
    <source>
        <dbReference type="ARBA" id="ARBA00023242"/>
    </source>
</evidence>
<protein>
    <submittedName>
        <fullName evidence="6">CDC45-like protein</fullName>
    </submittedName>
</protein>
<organism evidence="6 7">
    <name type="scientific">Capsaspora owczarzaki (strain ATCC 30864)</name>
    <dbReference type="NCBI Taxonomy" id="595528"/>
    <lineage>
        <taxon>Eukaryota</taxon>
        <taxon>Filasterea</taxon>
        <taxon>Capsaspora</taxon>
    </lineage>
</organism>
<evidence type="ECO:0000256" key="5">
    <source>
        <dbReference type="ARBA" id="ARBA00023306"/>
    </source>
</evidence>
<keyword evidence="3" id="KW-0235">DNA replication</keyword>
<dbReference type="FunCoup" id="A0A0D2VFJ0">
    <property type="interactions" value="271"/>
</dbReference>
<gene>
    <name evidence="6" type="ORF">CAOG_000155</name>
</gene>
<keyword evidence="5" id="KW-0131">Cell cycle</keyword>
<evidence type="ECO:0000313" key="7">
    <source>
        <dbReference type="Proteomes" id="UP000008743"/>
    </source>
</evidence>
<keyword evidence="7" id="KW-1185">Reference proteome</keyword>
<dbReference type="GO" id="GO:1902977">
    <property type="term" value="P:mitotic DNA replication preinitiation complex assembly"/>
    <property type="evidence" value="ECO:0007669"/>
    <property type="project" value="TreeGrafter"/>
</dbReference>